<organism evidence="4">
    <name type="scientific">Caldilineaceae bacterium SB0662_bin_9</name>
    <dbReference type="NCBI Taxonomy" id="2605258"/>
    <lineage>
        <taxon>Bacteria</taxon>
        <taxon>Bacillati</taxon>
        <taxon>Chloroflexota</taxon>
        <taxon>Caldilineae</taxon>
        <taxon>Caldilineales</taxon>
        <taxon>Caldilineaceae</taxon>
    </lineage>
</organism>
<dbReference type="InterPro" id="IPR007863">
    <property type="entry name" value="Peptidase_M16_C"/>
</dbReference>
<dbReference type="InterPro" id="IPR011765">
    <property type="entry name" value="Pept_M16_N"/>
</dbReference>
<dbReference type="InterPro" id="IPR050361">
    <property type="entry name" value="MPP/UQCRC_Complex"/>
</dbReference>
<dbReference type="InterPro" id="IPR011249">
    <property type="entry name" value="Metalloenz_LuxS/M16"/>
</dbReference>
<evidence type="ECO:0000313" key="4">
    <source>
        <dbReference type="EMBL" id="MYD91298.1"/>
    </source>
</evidence>
<feature type="domain" description="Peptidase M16 N-terminal" evidence="2">
    <location>
        <begin position="79"/>
        <end position="191"/>
    </location>
</feature>
<dbReference type="Gene3D" id="3.30.830.10">
    <property type="entry name" value="Metalloenzyme, LuxS/M16 peptidase-like"/>
    <property type="match status" value="4"/>
</dbReference>
<sequence length="934" mass="104284">MRPIDHYMSFKMPRASLHKRFTVPKAILPVCLVVLLGLAIYASNARVGSADNELQNRVQVSVLDNGVQVVLAPAVGSGLSTVNVWIKAGAAQDPPDRPGLAHYYEHMVFKGSEQYPGPASDWIESRGGYANASTSHDYTEYYIEVPLEHTELAVNLLADMVTRREFSTLDLENERNVVLREWDMVQDDPRIGSQVNTRGDVLGDGPFGRPILGTPESIETITASDLVRWSEMFYVPENMIVVVVSDLDQNHLQDLVAASFGPIEPRPAPPLPSFVTALPSPQQLHQLENHGQLDRLAFAWALPPAKDLNELAAREVLSYLLPLEIYTEEGVDSVDYQTAFSPNYILVEVEFPQHIEAYDMRDNVLATLEDMQWGYLDREYVALAKRRLTQDLLSTRRWTVTFADQLGLFAAVTGDPLNAFTYIDHVARVDKSDLVALARRYLAIEQRVEYWMVADDDAAIDNIQYDSYSAWEYRWPEYQILSWDDIEFVMQEVGIRFTSGFMQWAARARSLPWPVPVAKTTVDNQDGYFILDNGARILLMPDPSTDFVEVFVLIGGGNEGDSGGQAGLASFTGELLLHPLEYGRFRQLDAWTEVWPQFDEMILVLNATSASWPSALPPFLSHIASPEWDGWYLDDLRIWVNDEIRARDEDPYFAGELQLRESLYGVGGYGNPGTGTIESVASFDLRDVTDIHERFYVADNLVLVAAGNFNARTMLAALTRSLGRLPSSTVRHGPDAGDIVSEASRTASTDWEGIQLAWIMVGFPGPGLTSVDYPTFRVLNSILGSGSSSRLSTYFREQEGDVYIASSFVLGLKHGSYMNLYAQVKPEDTGKFVGYTLSEVQSIAESGISQEELQEAIARELGDQLRQMEWIGDTAVLRGMDILHGFRQSGDDELLRRIERVSVDDVRTAAAQVLEHYVVSEVVPTGQNPSSSDR</sequence>
<proteinExistence type="inferred from homology"/>
<name>A0A6B1DVP3_9CHLR</name>
<feature type="domain" description="Peptidase M16 C-terminal" evidence="3">
    <location>
        <begin position="683"/>
        <end position="858"/>
    </location>
</feature>
<dbReference type="PANTHER" id="PTHR11851:SF49">
    <property type="entry name" value="MITOCHONDRIAL-PROCESSING PEPTIDASE SUBUNIT ALPHA"/>
    <property type="match status" value="1"/>
</dbReference>
<protein>
    <submittedName>
        <fullName evidence="4">Insulinase family protein</fullName>
    </submittedName>
</protein>
<comment type="caution">
    <text evidence="4">The sequence shown here is derived from an EMBL/GenBank/DDBJ whole genome shotgun (WGS) entry which is preliminary data.</text>
</comment>
<feature type="domain" description="Peptidase M16 C-terminal" evidence="3">
    <location>
        <begin position="220"/>
        <end position="324"/>
    </location>
</feature>
<reference evidence="4" key="1">
    <citation type="submission" date="2019-09" db="EMBL/GenBank/DDBJ databases">
        <title>Characterisation of the sponge microbiome using genome-centric metagenomics.</title>
        <authorList>
            <person name="Engelberts J.P."/>
            <person name="Robbins S.J."/>
            <person name="De Goeij J.M."/>
            <person name="Aranda M."/>
            <person name="Bell S.C."/>
            <person name="Webster N.S."/>
        </authorList>
    </citation>
    <scope>NUCLEOTIDE SEQUENCE</scope>
    <source>
        <strain evidence="4">SB0662_bin_9</strain>
    </source>
</reference>
<gene>
    <name evidence="4" type="ORF">F4Y08_13335</name>
</gene>
<dbReference type="Pfam" id="PF05193">
    <property type="entry name" value="Peptidase_M16_C"/>
    <property type="match status" value="2"/>
</dbReference>
<dbReference type="EMBL" id="VXPY01000094">
    <property type="protein sequence ID" value="MYD91298.1"/>
    <property type="molecule type" value="Genomic_DNA"/>
</dbReference>
<comment type="similarity">
    <text evidence="1">Belongs to the peptidase M16 family.</text>
</comment>
<evidence type="ECO:0000259" key="2">
    <source>
        <dbReference type="Pfam" id="PF00675"/>
    </source>
</evidence>
<evidence type="ECO:0000256" key="1">
    <source>
        <dbReference type="ARBA" id="ARBA00007261"/>
    </source>
</evidence>
<evidence type="ECO:0000259" key="3">
    <source>
        <dbReference type="Pfam" id="PF05193"/>
    </source>
</evidence>
<dbReference type="PANTHER" id="PTHR11851">
    <property type="entry name" value="METALLOPROTEASE"/>
    <property type="match status" value="1"/>
</dbReference>
<dbReference type="SUPFAM" id="SSF63411">
    <property type="entry name" value="LuxS/MPP-like metallohydrolase"/>
    <property type="match status" value="4"/>
</dbReference>
<dbReference type="GO" id="GO:0046872">
    <property type="term" value="F:metal ion binding"/>
    <property type="evidence" value="ECO:0007669"/>
    <property type="project" value="InterPro"/>
</dbReference>
<dbReference type="Pfam" id="PF00675">
    <property type="entry name" value="Peptidase_M16"/>
    <property type="match status" value="1"/>
</dbReference>
<dbReference type="AlphaFoldDB" id="A0A6B1DVP3"/>
<accession>A0A6B1DVP3</accession>